<protein>
    <submittedName>
        <fullName evidence="1">Uncharacterized protein</fullName>
    </submittedName>
</protein>
<evidence type="ECO:0000313" key="1">
    <source>
        <dbReference type="EMBL" id="KII74751.1"/>
    </source>
</evidence>
<evidence type="ECO:0000313" key="2">
    <source>
        <dbReference type="Proteomes" id="UP000031668"/>
    </source>
</evidence>
<dbReference type="Proteomes" id="UP000031668">
    <property type="component" value="Unassembled WGS sequence"/>
</dbReference>
<name>A0A0C2N545_THEKT</name>
<dbReference type="AlphaFoldDB" id="A0A0C2N545"/>
<organism evidence="1 2">
    <name type="scientific">Thelohanellus kitauei</name>
    <name type="common">Myxosporean</name>
    <dbReference type="NCBI Taxonomy" id="669202"/>
    <lineage>
        <taxon>Eukaryota</taxon>
        <taxon>Metazoa</taxon>
        <taxon>Cnidaria</taxon>
        <taxon>Myxozoa</taxon>
        <taxon>Myxosporea</taxon>
        <taxon>Bivalvulida</taxon>
        <taxon>Platysporina</taxon>
        <taxon>Myxobolidae</taxon>
        <taxon>Thelohanellus</taxon>
    </lineage>
</organism>
<sequence length="104" mass="11737">MRLNVSSPVYPKDIKHNNKHEALAARMATKDVATLYASRTCPLTKSNLAHMPSREREFGFEARGLTTIEETQGSWVVGRHTSVMKMANSYFELITVAYLVYTIS</sequence>
<reference evidence="1 2" key="1">
    <citation type="journal article" date="2014" name="Genome Biol. Evol.">
        <title>The genome of the myxosporean Thelohanellus kitauei shows adaptations to nutrient acquisition within its fish host.</title>
        <authorList>
            <person name="Yang Y."/>
            <person name="Xiong J."/>
            <person name="Zhou Z."/>
            <person name="Huo F."/>
            <person name="Miao W."/>
            <person name="Ran C."/>
            <person name="Liu Y."/>
            <person name="Zhang J."/>
            <person name="Feng J."/>
            <person name="Wang M."/>
            <person name="Wang M."/>
            <person name="Wang L."/>
            <person name="Yao B."/>
        </authorList>
    </citation>
    <scope>NUCLEOTIDE SEQUENCE [LARGE SCALE GENOMIC DNA]</scope>
    <source>
        <strain evidence="1">Wuqing</strain>
    </source>
</reference>
<proteinExistence type="predicted"/>
<accession>A0A0C2N545</accession>
<gene>
    <name evidence="1" type="ORF">RF11_00241</name>
</gene>
<comment type="caution">
    <text evidence="1">The sequence shown here is derived from an EMBL/GenBank/DDBJ whole genome shotgun (WGS) entry which is preliminary data.</text>
</comment>
<dbReference type="EMBL" id="JWZT01000291">
    <property type="protein sequence ID" value="KII74751.1"/>
    <property type="molecule type" value="Genomic_DNA"/>
</dbReference>
<keyword evidence="2" id="KW-1185">Reference proteome</keyword>